<evidence type="ECO:0000313" key="5">
    <source>
        <dbReference type="Proteomes" id="UP000574931"/>
    </source>
</evidence>
<keyword evidence="3 4" id="KW-0560">Oxidoreductase</keyword>
<dbReference type="EC" id="1.3.1.106" evidence="4"/>
<keyword evidence="5" id="KW-1185">Reference proteome</keyword>
<keyword evidence="2" id="KW-0169">Cobalamin biosynthesis</keyword>
<dbReference type="PROSITE" id="PS51014">
    <property type="entry name" value="COBK_CBIJ"/>
    <property type="match status" value="1"/>
</dbReference>
<dbReference type="RefSeq" id="WP_171318291.1">
    <property type="nucleotide sequence ID" value="NZ_JABFCY010000008.1"/>
</dbReference>
<reference evidence="4 5" key="1">
    <citation type="submission" date="2020-05" db="EMBL/GenBank/DDBJ databases">
        <title>Draft Genome Sequence of Ochrobactrum soli Isolated from Stable Fly Gut.</title>
        <authorList>
            <person name="Pileggi M.T."/>
            <person name="Vazhakkala L.J."/>
            <person name="Wong C.N."/>
        </authorList>
    </citation>
    <scope>NUCLEOTIDE SEQUENCE [LARGE SCALE GENOMIC DNA]</scope>
    <source>
        <strain evidence="4 5">MTP-C0764</strain>
    </source>
</reference>
<proteinExistence type="predicted"/>
<dbReference type="PANTHER" id="PTHR36925">
    <property type="entry name" value="COBALT-PRECORRIN-6A REDUCTASE"/>
    <property type="match status" value="1"/>
</dbReference>
<dbReference type="EMBL" id="JABFCY010000008">
    <property type="protein sequence ID" value="NNU61375.1"/>
    <property type="molecule type" value="Genomic_DNA"/>
</dbReference>
<comment type="pathway">
    <text evidence="1">Cofactor biosynthesis; adenosylcobalamin biosynthesis.</text>
</comment>
<evidence type="ECO:0000256" key="1">
    <source>
        <dbReference type="ARBA" id="ARBA00004953"/>
    </source>
</evidence>
<dbReference type="NCBIfam" id="NF005968">
    <property type="entry name" value="PRK08057.1-2"/>
    <property type="match status" value="1"/>
</dbReference>
<dbReference type="UniPathway" id="UPA00148"/>
<dbReference type="InterPro" id="IPR003723">
    <property type="entry name" value="Precorrin-6x_reduct"/>
</dbReference>
<evidence type="ECO:0000313" key="4">
    <source>
        <dbReference type="EMBL" id="NNU61375.1"/>
    </source>
</evidence>
<sequence>MPVSKPKVLILGGTTEAAQLAQELSALPVAVMTSLAGRTANPAPLPGPVRSGGFGGADGLAAYITAEKIDYVIDATHPYAARISQNAVTATALTGTSLLRIERSQWVQQNGDQWITVANEEEAARLIPAGERVFLALGRQHIAPFATRADAHFIMRMIDPTDAPLPADCEILLARPGTHAQEKQFLTEKRIGLIVCRNSGGDTSYAKIKAARDLALPVMMIARPPVMAEHVTETVEETIRLLRLHFEF</sequence>
<organism evidence="4 5">
    <name type="scientific">Ochrobactrum soli</name>
    <dbReference type="NCBI Taxonomy" id="2448455"/>
    <lineage>
        <taxon>Bacteria</taxon>
        <taxon>Pseudomonadati</taxon>
        <taxon>Pseudomonadota</taxon>
        <taxon>Alphaproteobacteria</taxon>
        <taxon>Hyphomicrobiales</taxon>
        <taxon>Brucellaceae</taxon>
        <taxon>Brucella/Ochrobactrum group</taxon>
        <taxon>Ochrobactrum</taxon>
    </lineage>
</organism>
<gene>
    <name evidence="4" type="ORF">HKX02_14115</name>
</gene>
<dbReference type="GO" id="GO:0009236">
    <property type="term" value="P:cobalamin biosynthetic process"/>
    <property type="evidence" value="ECO:0007669"/>
    <property type="project" value="UniProtKB-UniPathway"/>
</dbReference>
<comment type="caution">
    <text evidence="4">The sequence shown here is derived from an EMBL/GenBank/DDBJ whole genome shotgun (WGS) entry which is preliminary data.</text>
</comment>
<dbReference type="AlphaFoldDB" id="A0A849KI41"/>
<dbReference type="Pfam" id="PF02571">
    <property type="entry name" value="CbiJ"/>
    <property type="match status" value="1"/>
</dbReference>
<protein>
    <submittedName>
        <fullName evidence="4">Cobalt-precorrin-6A reductase</fullName>
        <ecNumber evidence="4">1.3.1.106</ecNumber>
    </submittedName>
</protein>
<evidence type="ECO:0000256" key="3">
    <source>
        <dbReference type="ARBA" id="ARBA00023002"/>
    </source>
</evidence>
<name>A0A849KI41_9HYPH</name>
<dbReference type="PANTHER" id="PTHR36925:SF1">
    <property type="entry name" value="COBALT-PRECORRIN-6A REDUCTASE"/>
    <property type="match status" value="1"/>
</dbReference>
<dbReference type="GO" id="GO:0016994">
    <property type="term" value="F:precorrin-6A reductase activity"/>
    <property type="evidence" value="ECO:0007669"/>
    <property type="project" value="InterPro"/>
</dbReference>
<accession>A0A849KI41</accession>
<evidence type="ECO:0000256" key="2">
    <source>
        <dbReference type="ARBA" id="ARBA00022573"/>
    </source>
</evidence>
<dbReference type="NCBIfam" id="TIGR00715">
    <property type="entry name" value="precor6x_red"/>
    <property type="match status" value="1"/>
</dbReference>
<dbReference type="Proteomes" id="UP000574931">
    <property type="component" value="Unassembled WGS sequence"/>
</dbReference>